<gene>
    <name evidence="7" type="ORF">HELGO_WM19853</name>
</gene>
<dbReference type="Gene3D" id="3.55.40.10">
    <property type="entry name" value="minor pseudopilin epsh domain"/>
    <property type="match status" value="1"/>
</dbReference>
<proteinExistence type="predicted"/>
<dbReference type="InterPro" id="IPR045584">
    <property type="entry name" value="Pilin-like"/>
</dbReference>
<keyword evidence="2" id="KW-0488">Methylation</keyword>
<dbReference type="GO" id="GO:0016020">
    <property type="term" value="C:membrane"/>
    <property type="evidence" value="ECO:0007669"/>
    <property type="project" value="UniProtKB-SubCell"/>
</dbReference>
<dbReference type="PRINTS" id="PR00885">
    <property type="entry name" value="BCTERIALGSPH"/>
</dbReference>
<dbReference type="GO" id="GO:0015628">
    <property type="term" value="P:protein secretion by the type II secretion system"/>
    <property type="evidence" value="ECO:0007669"/>
    <property type="project" value="InterPro"/>
</dbReference>
<evidence type="ECO:0000256" key="6">
    <source>
        <dbReference type="SAM" id="Phobius"/>
    </source>
</evidence>
<evidence type="ECO:0000256" key="1">
    <source>
        <dbReference type="ARBA" id="ARBA00004167"/>
    </source>
</evidence>
<dbReference type="AlphaFoldDB" id="A0A6S6UHY8"/>
<dbReference type="NCBIfam" id="TIGR02532">
    <property type="entry name" value="IV_pilin_GFxxxE"/>
    <property type="match status" value="1"/>
</dbReference>
<protein>
    <recommendedName>
        <fullName evidence="8">General secretion pathway protein H</fullName>
    </recommendedName>
</protein>
<comment type="subcellular location">
    <subcellularLocation>
        <location evidence="1">Membrane</location>
        <topology evidence="1">Single-pass membrane protein</topology>
    </subcellularLocation>
</comment>
<organism evidence="7">
    <name type="scientific">uncultured Thiotrichaceae bacterium</name>
    <dbReference type="NCBI Taxonomy" id="298394"/>
    <lineage>
        <taxon>Bacteria</taxon>
        <taxon>Pseudomonadati</taxon>
        <taxon>Pseudomonadota</taxon>
        <taxon>Gammaproteobacteria</taxon>
        <taxon>Thiotrichales</taxon>
        <taxon>Thiotrichaceae</taxon>
        <taxon>environmental samples</taxon>
    </lineage>
</organism>
<evidence type="ECO:0000256" key="5">
    <source>
        <dbReference type="ARBA" id="ARBA00023136"/>
    </source>
</evidence>
<dbReference type="GO" id="GO:0015627">
    <property type="term" value="C:type II protein secretion system complex"/>
    <property type="evidence" value="ECO:0007669"/>
    <property type="project" value="InterPro"/>
</dbReference>
<reference evidence="7" key="1">
    <citation type="submission" date="2020-01" db="EMBL/GenBank/DDBJ databases">
        <authorList>
            <person name="Meier V. D."/>
            <person name="Meier V D."/>
        </authorList>
    </citation>
    <scope>NUCLEOTIDE SEQUENCE</scope>
    <source>
        <strain evidence="7">HLG_WM_MAG_09</strain>
    </source>
</reference>
<evidence type="ECO:0008006" key="8">
    <source>
        <dbReference type="Google" id="ProtNLM"/>
    </source>
</evidence>
<dbReference type="InterPro" id="IPR012902">
    <property type="entry name" value="N_methyl_site"/>
</dbReference>
<keyword evidence="4 6" id="KW-1133">Transmembrane helix</keyword>
<dbReference type="EMBL" id="CACVAT010000450">
    <property type="protein sequence ID" value="CAA6827820.1"/>
    <property type="molecule type" value="Genomic_DNA"/>
</dbReference>
<keyword evidence="5 6" id="KW-0472">Membrane</keyword>
<dbReference type="Pfam" id="PF07963">
    <property type="entry name" value="N_methyl"/>
    <property type="match status" value="1"/>
</dbReference>
<sequence>MISAVGCLNNIKPHPVTLRLMRSGNGYTLLELLIVIVIIAVLSSVATMSLTGLTGDPAEKALKKLQFNVELLGNEAIIRSEPLALGFYDQGYAFFNMPEDEDGNMSETWQLIEKDRMLKLQKFDKAFEHQIFARGEELLLSGEGSLEPQIFAMPTGEITPFEYQLTDTSTENIWDAKFDALGRVIKAEEEKNDADKTGG</sequence>
<evidence type="ECO:0000256" key="4">
    <source>
        <dbReference type="ARBA" id="ARBA00022989"/>
    </source>
</evidence>
<name>A0A6S6UHY8_9GAMM</name>
<evidence type="ECO:0000256" key="2">
    <source>
        <dbReference type="ARBA" id="ARBA00022481"/>
    </source>
</evidence>
<accession>A0A6S6UHY8</accession>
<evidence type="ECO:0000313" key="7">
    <source>
        <dbReference type="EMBL" id="CAA6827820.1"/>
    </source>
</evidence>
<dbReference type="InterPro" id="IPR002416">
    <property type="entry name" value="T2SS_protein-GspH"/>
</dbReference>
<dbReference type="SUPFAM" id="SSF54523">
    <property type="entry name" value="Pili subunits"/>
    <property type="match status" value="1"/>
</dbReference>
<keyword evidence="3 6" id="KW-0812">Transmembrane</keyword>
<evidence type="ECO:0000256" key="3">
    <source>
        <dbReference type="ARBA" id="ARBA00022692"/>
    </source>
</evidence>
<feature type="transmembrane region" description="Helical" evidence="6">
    <location>
        <begin position="29"/>
        <end position="53"/>
    </location>
</feature>